<reference evidence="2" key="2">
    <citation type="submission" date="2023-05" db="EMBL/GenBank/DDBJ databases">
        <authorList>
            <person name="Schelkunov M.I."/>
        </authorList>
    </citation>
    <scope>NUCLEOTIDE SEQUENCE</scope>
    <source>
        <strain evidence="2">Hsosn_3</strain>
        <tissue evidence="2">Leaf</tissue>
    </source>
</reference>
<evidence type="ECO:0000313" key="2">
    <source>
        <dbReference type="EMBL" id="KAK1402972.1"/>
    </source>
</evidence>
<evidence type="ECO:0000313" key="3">
    <source>
        <dbReference type="Proteomes" id="UP001237642"/>
    </source>
</evidence>
<protein>
    <submittedName>
        <fullName evidence="2">Uncharacterized protein</fullName>
    </submittedName>
</protein>
<accession>A0AAD8JI76</accession>
<dbReference type="EMBL" id="JAUIZM010000001">
    <property type="protein sequence ID" value="KAK1402972.1"/>
    <property type="molecule type" value="Genomic_DNA"/>
</dbReference>
<sequence length="265" mass="29977">MGLTGRKEYHQRLTNMLPGFGNAKNLTFDLDSIEALNEISNLLVNLPSPFYKLKYVMVPLGSKESCISSALRSYLLGSSPKATIITKLPQIHGVEDLMVDADRVRHIDASVEGTDKDQTSSLRGERDFRLWRSHVRISMTDVDSQMIVAYRDIFSYLQNQGFNISWMVNRLNYIEHLRFSKPLIDELQSIDSHMDDAKTKLQELQARADDARIQLQDLLGRVDDAKLKLQDVQTLRVEKLTAIEKAFGTMGTNLAVGFIGDDLLS</sequence>
<evidence type="ECO:0000256" key="1">
    <source>
        <dbReference type="SAM" id="Coils"/>
    </source>
</evidence>
<dbReference type="Proteomes" id="UP001237642">
    <property type="component" value="Unassembled WGS sequence"/>
</dbReference>
<name>A0AAD8JI76_9APIA</name>
<keyword evidence="1" id="KW-0175">Coiled coil</keyword>
<gene>
    <name evidence="2" type="ORF">POM88_002577</name>
</gene>
<keyword evidence="3" id="KW-1185">Reference proteome</keyword>
<proteinExistence type="predicted"/>
<dbReference type="AlphaFoldDB" id="A0AAD8JI76"/>
<reference evidence="2" key="1">
    <citation type="submission" date="2023-02" db="EMBL/GenBank/DDBJ databases">
        <title>Genome of toxic invasive species Heracleum sosnowskyi carries increased number of genes despite the absence of recent whole-genome duplications.</title>
        <authorList>
            <person name="Schelkunov M."/>
            <person name="Shtratnikova V."/>
            <person name="Makarenko M."/>
            <person name="Klepikova A."/>
            <person name="Omelchenko D."/>
            <person name="Novikova G."/>
            <person name="Obukhova E."/>
            <person name="Bogdanov V."/>
            <person name="Penin A."/>
            <person name="Logacheva M."/>
        </authorList>
    </citation>
    <scope>NUCLEOTIDE SEQUENCE</scope>
    <source>
        <strain evidence="2">Hsosn_3</strain>
        <tissue evidence="2">Leaf</tissue>
    </source>
</reference>
<organism evidence="2 3">
    <name type="scientific">Heracleum sosnowskyi</name>
    <dbReference type="NCBI Taxonomy" id="360622"/>
    <lineage>
        <taxon>Eukaryota</taxon>
        <taxon>Viridiplantae</taxon>
        <taxon>Streptophyta</taxon>
        <taxon>Embryophyta</taxon>
        <taxon>Tracheophyta</taxon>
        <taxon>Spermatophyta</taxon>
        <taxon>Magnoliopsida</taxon>
        <taxon>eudicotyledons</taxon>
        <taxon>Gunneridae</taxon>
        <taxon>Pentapetalae</taxon>
        <taxon>asterids</taxon>
        <taxon>campanulids</taxon>
        <taxon>Apiales</taxon>
        <taxon>Apiaceae</taxon>
        <taxon>Apioideae</taxon>
        <taxon>apioid superclade</taxon>
        <taxon>Tordylieae</taxon>
        <taxon>Tordyliinae</taxon>
        <taxon>Heracleum</taxon>
    </lineage>
</organism>
<comment type="caution">
    <text evidence="2">The sequence shown here is derived from an EMBL/GenBank/DDBJ whole genome shotgun (WGS) entry which is preliminary data.</text>
</comment>
<feature type="coiled-coil region" evidence="1">
    <location>
        <begin position="187"/>
        <end position="235"/>
    </location>
</feature>